<dbReference type="Proteomes" id="UP000620124">
    <property type="component" value="Unassembled WGS sequence"/>
</dbReference>
<dbReference type="AlphaFoldDB" id="A0A8H7CES0"/>
<dbReference type="OrthoDB" id="10649239at2759"/>
<protein>
    <submittedName>
        <fullName evidence="2">Uncharacterized protein</fullName>
    </submittedName>
</protein>
<evidence type="ECO:0000313" key="3">
    <source>
        <dbReference type="Proteomes" id="UP000620124"/>
    </source>
</evidence>
<accession>A0A8H7CES0</accession>
<comment type="caution">
    <text evidence="2">The sequence shown here is derived from an EMBL/GenBank/DDBJ whole genome shotgun (WGS) entry which is preliminary data.</text>
</comment>
<proteinExistence type="predicted"/>
<sequence>MLCWDMISASLTAHSWLPLAQAAFQPRNTLGVFHLHGAAKTRAALSAPRLYEYPSVMRVYCASGTPHPSPPMRPFDSALDLLRITLLPSQPSPILTCSDGPPACSDHDGGAGAWVALSVTQDLRKGLRKERWGG</sequence>
<dbReference type="EMBL" id="JACAZI010000028">
    <property type="protein sequence ID" value="KAF7333776.1"/>
    <property type="molecule type" value="Genomic_DNA"/>
</dbReference>
<feature type="signal peptide" evidence="1">
    <location>
        <begin position="1"/>
        <end position="22"/>
    </location>
</feature>
<organism evidence="2 3">
    <name type="scientific">Mycena venus</name>
    <dbReference type="NCBI Taxonomy" id="2733690"/>
    <lineage>
        <taxon>Eukaryota</taxon>
        <taxon>Fungi</taxon>
        <taxon>Dikarya</taxon>
        <taxon>Basidiomycota</taxon>
        <taxon>Agaricomycotina</taxon>
        <taxon>Agaricomycetes</taxon>
        <taxon>Agaricomycetidae</taxon>
        <taxon>Agaricales</taxon>
        <taxon>Marasmiineae</taxon>
        <taxon>Mycenaceae</taxon>
        <taxon>Mycena</taxon>
    </lineage>
</organism>
<reference evidence="2" key="1">
    <citation type="submission" date="2020-05" db="EMBL/GenBank/DDBJ databases">
        <title>Mycena genomes resolve the evolution of fungal bioluminescence.</title>
        <authorList>
            <person name="Tsai I.J."/>
        </authorList>
    </citation>
    <scope>NUCLEOTIDE SEQUENCE</scope>
    <source>
        <strain evidence="2">CCC161011</strain>
    </source>
</reference>
<keyword evidence="1" id="KW-0732">Signal</keyword>
<name>A0A8H7CES0_9AGAR</name>
<gene>
    <name evidence="2" type="ORF">MVEN_02334400</name>
</gene>
<keyword evidence="3" id="KW-1185">Reference proteome</keyword>
<evidence type="ECO:0000256" key="1">
    <source>
        <dbReference type="SAM" id="SignalP"/>
    </source>
</evidence>
<feature type="chain" id="PRO_5034302499" evidence="1">
    <location>
        <begin position="23"/>
        <end position="134"/>
    </location>
</feature>
<evidence type="ECO:0000313" key="2">
    <source>
        <dbReference type="EMBL" id="KAF7333776.1"/>
    </source>
</evidence>